<reference evidence="1" key="1">
    <citation type="submission" date="2020-12" db="EMBL/GenBank/DDBJ databases">
        <authorList>
            <consortium name="Molecular Ecology Group"/>
        </authorList>
    </citation>
    <scope>NUCLEOTIDE SEQUENCE</scope>
    <source>
        <strain evidence="1">TBG_1078</strain>
    </source>
</reference>
<dbReference type="Proteomes" id="UP000645828">
    <property type="component" value="Unassembled WGS sequence"/>
</dbReference>
<organism evidence="1 2">
    <name type="scientific">Nyctereutes procyonoides</name>
    <name type="common">Raccoon dog</name>
    <name type="synonym">Canis procyonoides</name>
    <dbReference type="NCBI Taxonomy" id="34880"/>
    <lineage>
        <taxon>Eukaryota</taxon>
        <taxon>Metazoa</taxon>
        <taxon>Chordata</taxon>
        <taxon>Craniata</taxon>
        <taxon>Vertebrata</taxon>
        <taxon>Euteleostomi</taxon>
        <taxon>Mammalia</taxon>
        <taxon>Eutheria</taxon>
        <taxon>Laurasiatheria</taxon>
        <taxon>Carnivora</taxon>
        <taxon>Caniformia</taxon>
        <taxon>Canidae</taxon>
        <taxon>Nyctereutes</taxon>
    </lineage>
</organism>
<dbReference type="InterPro" id="IPR035999">
    <property type="entry name" value="Sec7_dom_sf"/>
</dbReference>
<proteinExistence type="predicted"/>
<dbReference type="GO" id="GO:0032012">
    <property type="term" value="P:regulation of ARF protein signal transduction"/>
    <property type="evidence" value="ECO:0007669"/>
    <property type="project" value="InterPro"/>
</dbReference>
<evidence type="ECO:0000313" key="2">
    <source>
        <dbReference type="Proteomes" id="UP000645828"/>
    </source>
</evidence>
<name>A0A811Y6E6_NYCPR</name>
<dbReference type="SUPFAM" id="SSF48425">
    <property type="entry name" value="Sec7 domain"/>
    <property type="match status" value="1"/>
</dbReference>
<evidence type="ECO:0000313" key="1">
    <source>
        <dbReference type="EMBL" id="CAD7671194.1"/>
    </source>
</evidence>
<protein>
    <submittedName>
        <fullName evidence="1">(raccoon dog) hypothetical protein</fullName>
    </submittedName>
</protein>
<dbReference type="EMBL" id="CAJHUB010000661">
    <property type="protein sequence ID" value="CAD7671194.1"/>
    <property type="molecule type" value="Genomic_DNA"/>
</dbReference>
<accession>A0A811Y6E6</accession>
<keyword evidence="2" id="KW-1185">Reference proteome</keyword>
<comment type="caution">
    <text evidence="1">The sequence shown here is derived from an EMBL/GenBank/DDBJ whole genome shotgun (WGS) entry which is preliminary data.</text>
</comment>
<dbReference type="GO" id="GO:0005085">
    <property type="term" value="F:guanyl-nucleotide exchange factor activity"/>
    <property type="evidence" value="ECO:0007669"/>
    <property type="project" value="InterPro"/>
</dbReference>
<gene>
    <name evidence="1" type="ORF">NYPRO_LOCUS3989</name>
</gene>
<sequence>MNLKMLNPKLSFTILSRLNTTDLCFASWVWQHLEKDELFWQGTLNWDKSLRHYLDDRGEKKFLPNALRFFFSSDSGPQSSGEYLETLPRKFHHRFCASTQVPLLCYCLILFSIDLTSPNAKNKMSQNLF</sequence>
<dbReference type="AlphaFoldDB" id="A0A811Y6E6"/>